<reference evidence="1 2" key="1">
    <citation type="submission" date="2018-08" db="EMBL/GenBank/DDBJ databases">
        <title>Fibrisoma montanum sp. nov., isolated from Danxia mountain soil.</title>
        <authorList>
            <person name="Huang Y."/>
        </authorList>
    </citation>
    <scope>NUCLEOTIDE SEQUENCE [LARGE SCALE GENOMIC DNA]</scope>
    <source>
        <strain evidence="1 2">HYT19</strain>
    </source>
</reference>
<evidence type="ECO:0000313" key="1">
    <source>
        <dbReference type="EMBL" id="RIV20535.1"/>
    </source>
</evidence>
<accession>A0A418M3Z4</accession>
<proteinExistence type="predicted"/>
<protein>
    <submittedName>
        <fullName evidence="1">Uncharacterized protein</fullName>
    </submittedName>
</protein>
<dbReference type="RefSeq" id="WP_119669703.1">
    <property type="nucleotide sequence ID" value="NZ_QXED01000006.1"/>
</dbReference>
<comment type="caution">
    <text evidence="1">The sequence shown here is derived from an EMBL/GenBank/DDBJ whole genome shotgun (WGS) entry which is preliminary data.</text>
</comment>
<dbReference type="Proteomes" id="UP000283523">
    <property type="component" value="Unassembled WGS sequence"/>
</dbReference>
<gene>
    <name evidence="1" type="ORF">DYU11_21050</name>
</gene>
<evidence type="ECO:0000313" key="2">
    <source>
        <dbReference type="Proteomes" id="UP000283523"/>
    </source>
</evidence>
<dbReference type="EMBL" id="QXED01000006">
    <property type="protein sequence ID" value="RIV20535.1"/>
    <property type="molecule type" value="Genomic_DNA"/>
</dbReference>
<organism evidence="1 2">
    <name type="scientific">Fibrisoma montanum</name>
    <dbReference type="NCBI Taxonomy" id="2305895"/>
    <lineage>
        <taxon>Bacteria</taxon>
        <taxon>Pseudomonadati</taxon>
        <taxon>Bacteroidota</taxon>
        <taxon>Cytophagia</taxon>
        <taxon>Cytophagales</taxon>
        <taxon>Spirosomataceae</taxon>
        <taxon>Fibrisoma</taxon>
    </lineage>
</organism>
<dbReference type="AlphaFoldDB" id="A0A418M3Z4"/>
<keyword evidence="2" id="KW-1185">Reference proteome</keyword>
<sequence>MTTDLAPLDDKTGREDKFDLILRWARDTRAEDDPKKIQLPADLKLQFDRWQLIFGLLNTGKYATTTQQINAVLQAIPGITSRTARNYLADTKRFFSVLEAPNLAFEKVCLIEELKDDMRLAKERGDLKALASFRKIYTKLIGADKEEQPVENTTILNIINFNPEQLGGQVISDEALETMMEKLLAADKKKQEDLFDDYEDVSSNAPEDPA</sequence>
<name>A0A418M3Z4_9BACT</name>
<dbReference type="OrthoDB" id="959765at2"/>